<feature type="compositionally biased region" description="Low complexity" evidence="1">
    <location>
        <begin position="325"/>
        <end position="339"/>
    </location>
</feature>
<gene>
    <name evidence="2" type="ORF">GSI_06239</name>
</gene>
<protein>
    <submittedName>
        <fullName evidence="2">Uncharacterized protein</fullName>
    </submittedName>
</protein>
<sequence length="364" mass="39912">MSCDNELTHGIALFRPVRRETSIYHHGILDTLPTLRRLTLADREDKDYISRQASLTIKENGMYVVTGLEAVDDHPPSNPGSGLSQAATNFLHLGPDHTEPSKLRWRFEYVVEDRKSDSGRIMAGEKIFTPLSFSCSPRLLHPSHGKRIRLMQVLLKNMSPKLTSSKLTTIPAPYNETRRPVGLVGSEPVREVGGAMDPLLPPLGRARNLIRTLSGHRRTRSSEPASIPWSPALHESSHPEKVRAASLSGVGRPRQAIVRASSLAARDCRHVDDFQPSASQYHVSPVKPGHGRMPGRVSRQILTREELTAILASFPTPGATGDPNALSASSHASALSPPSYYRHRRAQSDLGGTDELGMVIIPVT</sequence>
<comment type="caution">
    <text evidence="2">The sequence shown here is derived from an EMBL/GenBank/DDBJ whole genome shotgun (WGS) entry which is preliminary data.</text>
</comment>
<evidence type="ECO:0000256" key="1">
    <source>
        <dbReference type="SAM" id="MobiDB-lite"/>
    </source>
</evidence>
<dbReference type="OrthoDB" id="3269398at2759"/>
<dbReference type="Proteomes" id="UP000230002">
    <property type="component" value="Unassembled WGS sequence"/>
</dbReference>
<feature type="region of interest" description="Disordered" evidence="1">
    <location>
        <begin position="215"/>
        <end position="240"/>
    </location>
</feature>
<accession>A0A2G8SCS0</accession>
<keyword evidence="3" id="KW-1185">Reference proteome</keyword>
<organism evidence="2 3">
    <name type="scientific">Ganoderma sinense ZZ0214-1</name>
    <dbReference type="NCBI Taxonomy" id="1077348"/>
    <lineage>
        <taxon>Eukaryota</taxon>
        <taxon>Fungi</taxon>
        <taxon>Dikarya</taxon>
        <taxon>Basidiomycota</taxon>
        <taxon>Agaricomycotina</taxon>
        <taxon>Agaricomycetes</taxon>
        <taxon>Polyporales</taxon>
        <taxon>Polyporaceae</taxon>
        <taxon>Ganoderma</taxon>
    </lineage>
</organism>
<proteinExistence type="predicted"/>
<name>A0A2G8SCS0_9APHY</name>
<reference evidence="2 3" key="1">
    <citation type="journal article" date="2015" name="Sci. Rep.">
        <title>Chromosome-level genome map provides insights into diverse defense mechanisms in the medicinal fungus Ganoderma sinense.</title>
        <authorList>
            <person name="Zhu Y."/>
            <person name="Xu J."/>
            <person name="Sun C."/>
            <person name="Zhou S."/>
            <person name="Xu H."/>
            <person name="Nelson D.R."/>
            <person name="Qian J."/>
            <person name="Song J."/>
            <person name="Luo H."/>
            <person name="Xiang L."/>
            <person name="Li Y."/>
            <person name="Xu Z."/>
            <person name="Ji A."/>
            <person name="Wang L."/>
            <person name="Lu S."/>
            <person name="Hayward A."/>
            <person name="Sun W."/>
            <person name="Li X."/>
            <person name="Schwartz D.C."/>
            <person name="Wang Y."/>
            <person name="Chen S."/>
        </authorList>
    </citation>
    <scope>NUCLEOTIDE SEQUENCE [LARGE SCALE GENOMIC DNA]</scope>
    <source>
        <strain evidence="2 3">ZZ0214-1</strain>
    </source>
</reference>
<evidence type="ECO:0000313" key="2">
    <source>
        <dbReference type="EMBL" id="PIL31537.1"/>
    </source>
</evidence>
<evidence type="ECO:0000313" key="3">
    <source>
        <dbReference type="Proteomes" id="UP000230002"/>
    </source>
</evidence>
<feature type="region of interest" description="Disordered" evidence="1">
    <location>
        <begin position="321"/>
        <end position="340"/>
    </location>
</feature>
<dbReference type="AlphaFoldDB" id="A0A2G8SCS0"/>
<dbReference type="EMBL" id="AYKW01000012">
    <property type="protein sequence ID" value="PIL31537.1"/>
    <property type="molecule type" value="Genomic_DNA"/>
</dbReference>